<comment type="similarity">
    <text evidence="3 12">Belongs to the lyase 1 family. Adenylosuccinate lyase subfamily.</text>
</comment>
<dbReference type="InterPro" id="IPR019468">
    <property type="entry name" value="AdenyloSucc_lyase_C"/>
</dbReference>
<organism evidence="15 16">
    <name type="scientific">Patulibacter medicamentivorans</name>
    <dbReference type="NCBI Taxonomy" id="1097667"/>
    <lineage>
        <taxon>Bacteria</taxon>
        <taxon>Bacillati</taxon>
        <taxon>Actinomycetota</taxon>
        <taxon>Thermoleophilia</taxon>
        <taxon>Solirubrobacterales</taxon>
        <taxon>Patulibacteraceae</taxon>
        <taxon>Patulibacter</taxon>
    </lineage>
</organism>
<dbReference type="InterPro" id="IPR008948">
    <property type="entry name" value="L-Aspartase-like"/>
</dbReference>
<accession>H0E2K9</accession>
<evidence type="ECO:0000313" key="15">
    <source>
        <dbReference type="EMBL" id="EHN12083.1"/>
    </source>
</evidence>
<evidence type="ECO:0000256" key="8">
    <source>
        <dbReference type="ARBA" id="ARBA00024477"/>
    </source>
</evidence>
<dbReference type="PATRIC" id="fig|1097667.3.peg.1020"/>
<dbReference type="AlphaFoldDB" id="H0E2K9"/>
<evidence type="ECO:0000256" key="6">
    <source>
        <dbReference type="ARBA" id="ARBA00022755"/>
    </source>
</evidence>
<proteinExistence type="inferred from homology"/>
<dbReference type="Proteomes" id="UP000005143">
    <property type="component" value="Unassembled WGS sequence"/>
</dbReference>
<evidence type="ECO:0000256" key="10">
    <source>
        <dbReference type="ARBA" id="ARBA00049115"/>
    </source>
</evidence>
<dbReference type="EMBL" id="AGUD01000047">
    <property type="protein sequence ID" value="EHN12083.1"/>
    <property type="molecule type" value="Genomic_DNA"/>
</dbReference>
<dbReference type="InterPro" id="IPR022761">
    <property type="entry name" value="Fumarate_lyase_N"/>
</dbReference>
<dbReference type="GO" id="GO:0006189">
    <property type="term" value="P:'de novo' IMP biosynthetic process"/>
    <property type="evidence" value="ECO:0007669"/>
    <property type="project" value="UniProtKB-UniPathway"/>
</dbReference>
<comment type="catalytic activity">
    <reaction evidence="8">
        <text>(2S)-2-[5-amino-1-(5-phospho-beta-D-ribosyl)imidazole-4-carboxamido]succinate = 5-amino-1-(5-phospho-beta-D-ribosyl)imidazole-4-carboxamide + fumarate</text>
        <dbReference type="Rhea" id="RHEA:23920"/>
        <dbReference type="ChEBI" id="CHEBI:29806"/>
        <dbReference type="ChEBI" id="CHEBI:58443"/>
        <dbReference type="ChEBI" id="CHEBI:58475"/>
        <dbReference type="EC" id="4.3.2.2"/>
    </reaction>
    <physiologicalReaction direction="left-to-right" evidence="8">
        <dbReference type="Rhea" id="RHEA:23921"/>
    </physiologicalReaction>
</comment>
<dbReference type="GO" id="GO:0005829">
    <property type="term" value="C:cytosol"/>
    <property type="evidence" value="ECO:0007669"/>
    <property type="project" value="TreeGrafter"/>
</dbReference>
<evidence type="ECO:0000256" key="1">
    <source>
        <dbReference type="ARBA" id="ARBA00004706"/>
    </source>
</evidence>
<keyword evidence="7 12" id="KW-0456">Lyase</keyword>
<dbReference type="PRINTS" id="PR00149">
    <property type="entry name" value="FUMRATELYASE"/>
</dbReference>
<dbReference type="GO" id="GO:0070626">
    <property type="term" value="F:(S)-2-(5-amino-1-(5-phospho-D-ribosyl)imidazole-4-carboxamido) succinate lyase (fumarate-forming) activity"/>
    <property type="evidence" value="ECO:0007669"/>
    <property type="project" value="TreeGrafter"/>
</dbReference>
<evidence type="ECO:0000256" key="5">
    <source>
        <dbReference type="ARBA" id="ARBA00017058"/>
    </source>
</evidence>
<dbReference type="CDD" id="cd01360">
    <property type="entry name" value="Adenylsuccinate_lyase_1"/>
    <property type="match status" value="1"/>
</dbReference>
<dbReference type="InterPro" id="IPR020557">
    <property type="entry name" value="Fumarate_lyase_CS"/>
</dbReference>
<dbReference type="PRINTS" id="PR00145">
    <property type="entry name" value="ARGSUCLYASE"/>
</dbReference>
<evidence type="ECO:0000259" key="14">
    <source>
        <dbReference type="SMART" id="SM00998"/>
    </source>
</evidence>
<dbReference type="InterPro" id="IPR004769">
    <property type="entry name" value="Pur_lyase"/>
</dbReference>
<name>H0E2K9_9ACTN</name>
<reference evidence="15 16" key="1">
    <citation type="journal article" date="2013" name="Biodegradation">
        <title>Quantitative proteomic analysis of ibuprofen-degrading Patulibacter sp. strain I11.</title>
        <authorList>
            <person name="Almeida B."/>
            <person name="Kjeldal H."/>
            <person name="Lolas I."/>
            <person name="Knudsen A.D."/>
            <person name="Carvalho G."/>
            <person name="Nielsen K.L."/>
            <person name="Barreto Crespo M.T."/>
            <person name="Stensballe A."/>
            <person name="Nielsen J.L."/>
        </authorList>
    </citation>
    <scope>NUCLEOTIDE SEQUENCE [LARGE SCALE GENOMIC DNA]</scope>
    <source>
        <strain evidence="15 16">I11</strain>
    </source>
</reference>
<evidence type="ECO:0000256" key="11">
    <source>
        <dbReference type="NCBIfam" id="TIGR00928"/>
    </source>
</evidence>
<evidence type="ECO:0000256" key="3">
    <source>
        <dbReference type="ARBA" id="ARBA00008273"/>
    </source>
</evidence>
<evidence type="ECO:0000256" key="2">
    <source>
        <dbReference type="ARBA" id="ARBA00004734"/>
    </source>
</evidence>
<protein>
    <recommendedName>
        <fullName evidence="5 11">Adenylosuccinate lyase</fullName>
        <shortName evidence="12">ASL</shortName>
        <ecNumber evidence="4 11">4.3.2.2</ecNumber>
    </recommendedName>
    <alternativeName>
        <fullName evidence="9 12">Adenylosuccinase</fullName>
    </alternativeName>
</protein>
<dbReference type="Pfam" id="PF10397">
    <property type="entry name" value="ADSL_C"/>
    <property type="match status" value="1"/>
</dbReference>
<comment type="pathway">
    <text evidence="2 12">Purine metabolism; AMP biosynthesis via de novo pathway; AMP from IMP: step 2/2.</text>
</comment>
<evidence type="ECO:0000256" key="12">
    <source>
        <dbReference type="RuleBase" id="RU361172"/>
    </source>
</evidence>
<dbReference type="Gene3D" id="1.20.200.10">
    <property type="entry name" value="Fumarase/aspartase (Central domain)"/>
    <property type="match status" value="1"/>
</dbReference>
<keyword evidence="16" id="KW-1185">Reference proteome</keyword>
<dbReference type="Gene3D" id="1.10.275.10">
    <property type="entry name" value="Fumarase/aspartase (N-terminal domain)"/>
    <property type="match status" value="1"/>
</dbReference>
<dbReference type="PROSITE" id="PS00163">
    <property type="entry name" value="FUMARATE_LYASES"/>
    <property type="match status" value="1"/>
</dbReference>
<dbReference type="PANTHER" id="PTHR43172:SF1">
    <property type="entry name" value="ADENYLOSUCCINATE LYASE"/>
    <property type="match status" value="1"/>
</dbReference>
<dbReference type="PANTHER" id="PTHR43172">
    <property type="entry name" value="ADENYLOSUCCINATE LYASE"/>
    <property type="match status" value="1"/>
</dbReference>
<dbReference type="InterPro" id="IPR000362">
    <property type="entry name" value="Fumarate_lyase_fam"/>
</dbReference>
<dbReference type="GO" id="GO:0044208">
    <property type="term" value="P:'de novo' AMP biosynthetic process"/>
    <property type="evidence" value="ECO:0007669"/>
    <property type="project" value="UniProtKB-UniPathway"/>
</dbReference>
<dbReference type="NCBIfam" id="TIGR00928">
    <property type="entry name" value="purB"/>
    <property type="match status" value="1"/>
</dbReference>
<keyword evidence="6 12" id="KW-0658">Purine biosynthesis</keyword>
<dbReference type="UniPathway" id="UPA00074">
    <property type="reaction ID" value="UER00132"/>
</dbReference>
<feature type="domain" description="Adenylosuccinate lyase C-terminal" evidence="14">
    <location>
        <begin position="393"/>
        <end position="476"/>
    </location>
</feature>
<comment type="catalytic activity">
    <reaction evidence="10">
        <text>N(6)-(1,2-dicarboxyethyl)-AMP = fumarate + AMP</text>
        <dbReference type="Rhea" id="RHEA:16853"/>
        <dbReference type="ChEBI" id="CHEBI:29806"/>
        <dbReference type="ChEBI" id="CHEBI:57567"/>
        <dbReference type="ChEBI" id="CHEBI:456215"/>
        <dbReference type="EC" id="4.3.2.2"/>
    </reaction>
    <physiologicalReaction direction="left-to-right" evidence="10">
        <dbReference type="Rhea" id="RHEA:16854"/>
    </physiologicalReaction>
</comment>
<dbReference type="EC" id="4.3.2.2" evidence="4 11"/>
<evidence type="ECO:0000256" key="13">
    <source>
        <dbReference type="SAM" id="MobiDB-lite"/>
    </source>
</evidence>
<comment type="pathway">
    <text evidence="1 12">Purine metabolism; IMP biosynthesis via de novo pathway; 5-amino-1-(5-phospho-D-ribosyl)imidazole-4-carboxamide from 5-amino-1-(5-phospho-D-ribosyl)imidazole-4-carboxylate: step 2/2.</text>
</comment>
<gene>
    <name evidence="15" type="ORF">PAI11_10220</name>
</gene>
<evidence type="ECO:0000256" key="7">
    <source>
        <dbReference type="ARBA" id="ARBA00023239"/>
    </source>
</evidence>
<dbReference type="FunFam" id="1.20.200.10:FF:000008">
    <property type="entry name" value="Adenylosuccinate lyase"/>
    <property type="match status" value="1"/>
</dbReference>
<evidence type="ECO:0000256" key="9">
    <source>
        <dbReference type="ARBA" id="ARBA00030717"/>
    </source>
</evidence>
<dbReference type="GO" id="GO:0004018">
    <property type="term" value="F:N6-(1,2-dicarboxyethyl)AMP AMP-lyase (fumarate-forming) activity"/>
    <property type="evidence" value="ECO:0007669"/>
    <property type="project" value="UniProtKB-UniRule"/>
</dbReference>
<sequence length="480" mass="51668">MDGHPFGELRVVVVVAVVGATTALGDRSRRANDRQAVAGGVDPPESAAMIPRYTRPEIGAVWTDQAKLDAWRDVEVAACEEMEGPTPDDLQAIRAATFTVEAVQERERVTDHDVAAFVDVLSASAGPSGRWIHYGLTSSDVLDTALAIQLRKAGAIVVAGAQEVAETLAAKAREHVHTVCVGRTHGVHAEPTTFGIKLAGFALEADRNAQRLAEAFDQVAVGALSGAVGTYAATSPEFEARVLARLELQAEPVSTQVIPRDRHAQLLQAISLAGAGLERLATEIRHLQRTEVREAEEPFRAGQKGSSAMPHKRNPITTERITGLARVLRGYAQAGVENVALWHERDISHSGAERVILPDATIALDYMQSLAVRVVGGLVVHEDRMRENLDITSGALFSQRLLLALIEGDAANGRAPMVRDDAYRIAQELAQRAWDTRTPLRQLAAADERCAGVDLDAVFDLGHYTRYADVIVGRLADAGL</sequence>
<dbReference type="Pfam" id="PF00206">
    <property type="entry name" value="Lyase_1"/>
    <property type="match status" value="1"/>
</dbReference>
<evidence type="ECO:0000256" key="4">
    <source>
        <dbReference type="ARBA" id="ARBA00012339"/>
    </source>
</evidence>
<dbReference type="SUPFAM" id="SSF48557">
    <property type="entry name" value="L-aspartase-like"/>
    <property type="match status" value="1"/>
</dbReference>
<dbReference type="SMART" id="SM00998">
    <property type="entry name" value="ADSL_C"/>
    <property type="match status" value="1"/>
</dbReference>
<feature type="region of interest" description="Disordered" evidence="13">
    <location>
        <begin position="293"/>
        <end position="313"/>
    </location>
</feature>
<comment type="caution">
    <text evidence="15">The sequence shown here is derived from an EMBL/GenBank/DDBJ whole genome shotgun (WGS) entry which is preliminary data.</text>
</comment>
<dbReference type="UniPathway" id="UPA00075">
    <property type="reaction ID" value="UER00336"/>
</dbReference>
<dbReference type="Gene3D" id="1.10.40.30">
    <property type="entry name" value="Fumarase/aspartase (C-terminal domain)"/>
    <property type="match status" value="1"/>
</dbReference>
<dbReference type="InterPro" id="IPR024083">
    <property type="entry name" value="Fumarase/histidase_N"/>
</dbReference>
<evidence type="ECO:0000313" key="16">
    <source>
        <dbReference type="Proteomes" id="UP000005143"/>
    </source>
</evidence>